<keyword evidence="5 11" id="KW-0808">Transferase</keyword>
<keyword evidence="7 11" id="KW-0804">Transcription</keyword>
<evidence type="ECO:0000256" key="11">
    <source>
        <dbReference type="HAMAP-Rule" id="MF_00059"/>
    </source>
</evidence>
<accession>A0A538T077</accession>
<dbReference type="GO" id="GO:0003899">
    <property type="term" value="F:DNA-directed RNA polymerase activity"/>
    <property type="evidence" value="ECO:0007669"/>
    <property type="project" value="UniProtKB-UniRule"/>
</dbReference>
<dbReference type="SUPFAM" id="SSF47789">
    <property type="entry name" value="C-terminal domain of RNA polymerase alpha subunit"/>
    <property type="match status" value="1"/>
</dbReference>
<dbReference type="Gene3D" id="3.30.1360.10">
    <property type="entry name" value="RNA polymerase, RBP11-like subunit"/>
    <property type="match status" value="1"/>
</dbReference>
<organism evidence="13 14">
    <name type="scientific">Eiseniibacteriota bacterium</name>
    <dbReference type="NCBI Taxonomy" id="2212470"/>
    <lineage>
        <taxon>Bacteria</taxon>
        <taxon>Candidatus Eiseniibacteriota</taxon>
    </lineage>
</organism>
<dbReference type="Pfam" id="PF03118">
    <property type="entry name" value="RNA_pol_A_CTD"/>
    <property type="match status" value="1"/>
</dbReference>
<dbReference type="CDD" id="cd06928">
    <property type="entry name" value="RNAP_alpha_NTD"/>
    <property type="match status" value="1"/>
</dbReference>
<dbReference type="Pfam" id="PF01000">
    <property type="entry name" value="RNA_pol_A_bac"/>
    <property type="match status" value="1"/>
</dbReference>
<dbReference type="EMBL" id="VBOW01000070">
    <property type="protein sequence ID" value="TMQ57048.1"/>
    <property type="molecule type" value="Genomic_DNA"/>
</dbReference>
<comment type="subunit">
    <text evidence="11">Homodimer. The RNAP catalytic core consists of 2 alpha, 1 beta, 1 beta' and 1 omega subunit. When a sigma factor is associated with the core the holoenzyme is formed, which can initiate transcription.</text>
</comment>
<dbReference type="InterPro" id="IPR011263">
    <property type="entry name" value="DNA-dir_RNA_pol_RpoA/D/Rpb3"/>
</dbReference>
<evidence type="ECO:0000256" key="3">
    <source>
        <dbReference type="ARBA" id="ARBA00015972"/>
    </source>
</evidence>
<dbReference type="Pfam" id="PF01193">
    <property type="entry name" value="RNA_pol_L"/>
    <property type="match status" value="1"/>
</dbReference>
<evidence type="ECO:0000256" key="7">
    <source>
        <dbReference type="ARBA" id="ARBA00023163"/>
    </source>
</evidence>
<dbReference type="Gene3D" id="2.170.120.12">
    <property type="entry name" value="DNA-directed RNA polymerase, insert domain"/>
    <property type="match status" value="1"/>
</dbReference>
<evidence type="ECO:0000313" key="13">
    <source>
        <dbReference type="EMBL" id="TMQ57048.1"/>
    </source>
</evidence>
<evidence type="ECO:0000256" key="8">
    <source>
        <dbReference type="ARBA" id="ARBA00032524"/>
    </source>
</evidence>
<name>A0A538T077_UNCEI</name>
<dbReference type="SMART" id="SM00662">
    <property type="entry name" value="RPOLD"/>
    <property type="match status" value="1"/>
</dbReference>
<dbReference type="AlphaFoldDB" id="A0A538T077"/>
<dbReference type="SUPFAM" id="SSF56553">
    <property type="entry name" value="Insert subdomain of RNA polymerase alpha subunit"/>
    <property type="match status" value="1"/>
</dbReference>
<evidence type="ECO:0000313" key="14">
    <source>
        <dbReference type="Proteomes" id="UP000316852"/>
    </source>
</evidence>
<evidence type="ECO:0000259" key="12">
    <source>
        <dbReference type="SMART" id="SM00662"/>
    </source>
</evidence>
<comment type="similarity">
    <text evidence="1 11">Belongs to the RNA polymerase alpha chain family.</text>
</comment>
<comment type="caution">
    <text evidence="13">The sequence shown here is derived from an EMBL/GenBank/DDBJ whole genome shotgun (WGS) entry which is preliminary data.</text>
</comment>
<evidence type="ECO:0000256" key="9">
    <source>
        <dbReference type="ARBA" id="ARBA00033070"/>
    </source>
</evidence>
<dbReference type="Gene3D" id="1.10.150.20">
    <property type="entry name" value="5' to 3' exonuclease, C-terminal subdomain"/>
    <property type="match status" value="1"/>
</dbReference>
<keyword evidence="6 11" id="KW-0548">Nucleotidyltransferase</keyword>
<proteinExistence type="inferred from homology"/>
<dbReference type="InterPro" id="IPR011262">
    <property type="entry name" value="DNA-dir_RNA_pol_insert"/>
</dbReference>
<dbReference type="InterPro" id="IPR036603">
    <property type="entry name" value="RBP11-like"/>
</dbReference>
<keyword evidence="4 11" id="KW-0240">DNA-directed RNA polymerase</keyword>
<dbReference type="GO" id="GO:0000428">
    <property type="term" value="C:DNA-directed RNA polymerase complex"/>
    <property type="evidence" value="ECO:0007669"/>
    <property type="project" value="UniProtKB-KW"/>
</dbReference>
<feature type="domain" description="DNA-directed RNA polymerase RpoA/D/Rpb3-type" evidence="12">
    <location>
        <begin position="23"/>
        <end position="230"/>
    </location>
</feature>
<dbReference type="InterPro" id="IPR036643">
    <property type="entry name" value="RNApol_insert_sf"/>
</dbReference>
<comment type="domain">
    <text evidence="11">The N-terminal domain is essential for RNAP assembly and basal transcription, whereas the C-terminal domain is involved in interaction with transcriptional regulators and with upstream promoter elements.</text>
</comment>
<dbReference type="GO" id="GO:0005737">
    <property type="term" value="C:cytoplasm"/>
    <property type="evidence" value="ECO:0007669"/>
    <property type="project" value="UniProtKB-ARBA"/>
</dbReference>
<comment type="function">
    <text evidence="11">DNA-dependent RNA polymerase catalyzes the transcription of DNA into RNA using the four ribonucleoside triphosphates as substrates.</text>
</comment>
<sequence length="330" mass="36713">MKWKNLQMPKNVEVDDKASTNRYGKFTVEPLERGFGVTLANALRRALLSSLPGAAVTAVKIDSVQHEFSTMPGIKEDVPEILLNLKQMRFKIHSEGPKTATFDARGAGEVKAGDLKADPDIELLNPELHIATLNKDGEFRAEVEIGAGRGYVAAENQPTVDRPIGVVPVDSLFSPVTKVNFEVENTRIGQRIDYDKLTLEIWTDGSVLPSDALAYAAKILKDHFALFVHFEEEIVEEVEEEVDEEFLRIKTLLERSVEELELSVRSSNCLKAADIKTIGDLVQKSEPEMLKYRNFGRKSLKEIADILAGMGLHFGMDVSKYKLGEKIEAA</sequence>
<reference evidence="13 14" key="1">
    <citation type="journal article" date="2019" name="Nat. Microbiol.">
        <title>Mediterranean grassland soil C-N compound turnover is dependent on rainfall and depth, and is mediated by genomically divergent microorganisms.</title>
        <authorList>
            <person name="Diamond S."/>
            <person name="Andeer P.F."/>
            <person name="Li Z."/>
            <person name="Crits-Christoph A."/>
            <person name="Burstein D."/>
            <person name="Anantharaman K."/>
            <person name="Lane K.R."/>
            <person name="Thomas B.C."/>
            <person name="Pan C."/>
            <person name="Northen T.R."/>
            <person name="Banfield J.F."/>
        </authorList>
    </citation>
    <scope>NUCLEOTIDE SEQUENCE [LARGE SCALE GENOMIC DNA]</scope>
    <source>
        <strain evidence="13">WS_6</strain>
    </source>
</reference>
<dbReference type="GO" id="GO:0003677">
    <property type="term" value="F:DNA binding"/>
    <property type="evidence" value="ECO:0007669"/>
    <property type="project" value="UniProtKB-UniRule"/>
</dbReference>
<dbReference type="SUPFAM" id="SSF55257">
    <property type="entry name" value="RBP11-like subunits of RNA polymerase"/>
    <property type="match status" value="1"/>
</dbReference>
<dbReference type="GO" id="GO:0006351">
    <property type="term" value="P:DNA-templated transcription"/>
    <property type="evidence" value="ECO:0007669"/>
    <property type="project" value="UniProtKB-UniRule"/>
</dbReference>
<evidence type="ECO:0000256" key="4">
    <source>
        <dbReference type="ARBA" id="ARBA00022478"/>
    </source>
</evidence>
<evidence type="ECO:0000256" key="5">
    <source>
        <dbReference type="ARBA" id="ARBA00022679"/>
    </source>
</evidence>
<feature type="region of interest" description="Alpha C-terminal domain (alpha-CTD)" evidence="11">
    <location>
        <begin position="249"/>
        <end position="330"/>
    </location>
</feature>
<evidence type="ECO:0000256" key="2">
    <source>
        <dbReference type="ARBA" id="ARBA00012418"/>
    </source>
</evidence>
<dbReference type="GO" id="GO:0046983">
    <property type="term" value="F:protein dimerization activity"/>
    <property type="evidence" value="ECO:0007669"/>
    <property type="project" value="InterPro"/>
</dbReference>
<dbReference type="NCBIfam" id="TIGR02027">
    <property type="entry name" value="rpoA"/>
    <property type="match status" value="1"/>
</dbReference>
<dbReference type="EC" id="2.7.7.6" evidence="2 11"/>
<dbReference type="FunFam" id="2.170.120.12:FF:000001">
    <property type="entry name" value="DNA-directed RNA polymerase subunit alpha"/>
    <property type="match status" value="1"/>
</dbReference>
<dbReference type="InterPro" id="IPR011773">
    <property type="entry name" value="DNA-dir_RpoA"/>
</dbReference>
<dbReference type="HAMAP" id="MF_00059">
    <property type="entry name" value="RNApol_bact_RpoA"/>
    <property type="match status" value="1"/>
</dbReference>
<dbReference type="Proteomes" id="UP000316852">
    <property type="component" value="Unassembled WGS sequence"/>
</dbReference>
<evidence type="ECO:0000256" key="1">
    <source>
        <dbReference type="ARBA" id="ARBA00007123"/>
    </source>
</evidence>
<feature type="region of interest" description="Alpha N-terminal domain (alpha-NTD)" evidence="11">
    <location>
        <begin position="1"/>
        <end position="231"/>
    </location>
</feature>
<dbReference type="InterPro" id="IPR011260">
    <property type="entry name" value="RNAP_asu_C"/>
</dbReference>
<evidence type="ECO:0000256" key="6">
    <source>
        <dbReference type="ARBA" id="ARBA00022695"/>
    </source>
</evidence>
<dbReference type="NCBIfam" id="NF003513">
    <property type="entry name" value="PRK05182.1-2"/>
    <property type="match status" value="1"/>
</dbReference>
<protein>
    <recommendedName>
        <fullName evidence="3 11">DNA-directed RNA polymerase subunit alpha</fullName>
        <shortName evidence="11">RNAP subunit alpha</shortName>
        <ecNumber evidence="2 11">2.7.7.6</ecNumber>
    </recommendedName>
    <alternativeName>
        <fullName evidence="9 11">RNA polymerase subunit alpha</fullName>
    </alternativeName>
    <alternativeName>
        <fullName evidence="8 11">Transcriptase subunit alpha</fullName>
    </alternativeName>
</protein>
<comment type="catalytic activity">
    <reaction evidence="10 11">
        <text>RNA(n) + a ribonucleoside 5'-triphosphate = RNA(n+1) + diphosphate</text>
        <dbReference type="Rhea" id="RHEA:21248"/>
        <dbReference type="Rhea" id="RHEA-COMP:14527"/>
        <dbReference type="Rhea" id="RHEA-COMP:17342"/>
        <dbReference type="ChEBI" id="CHEBI:33019"/>
        <dbReference type="ChEBI" id="CHEBI:61557"/>
        <dbReference type="ChEBI" id="CHEBI:140395"/>
        <dbReference type="EC" id="2.7.7.6"/>
    </reaction>
</comment>
<dbReference type="NCBIfam" id="NF003519">
    <property type="entry name" value="PRK05182.2-5"/>
    <property type="match status" value="1"/>
</dbReference>
<evidence type="ECO:0000256" key="10">
    <source>
        <dbReference type="ARBA" id="ARBA00048552"/>
    </source>
</evidence>
<dbReference type="FunFam" id="1.10.150.20:FF:000001">
    <property type="entry name" value="DNA-directed RNA polymerase subunit alpha"/>
    <property type="match status" value="1"/>
</dbReference>
<gene>
    <name evidence="11" type="primary">rpoA</name>
    <name evidence="13" type="ORF">E6K76_11460</name>
</gene>